<reference evidence="2" key="1">
    <citation type="submission" date="2018-06" db="EMBL/GenBank/DDBJ databases">
        <authorList>
            <person name="Zhirakovskaya E."/>
        </authorList>
    </citation>
    <scope>NUCLEOTIDE SEQUENCE</scope>
</reference>
<proteinExistence type="predicted"/>
<dbReference type="PANTHER" id="PTHR36965">
    <property type="entry name" value="FE(2+)-TRAFFICKING PROTEIN-RELATED"/>
    <property type="match status" value="1"/>
</dbReference>
<dbReference type="InterPro" id="IPR036766">
    <property type="entry name" value="Fe_traffick_prot_YggX_sf"/>
</dbReference>
<name>A0A3B0WF51_9ZZZZ</name>
<keyword evidence="1" id="KW-0408">Iron</keyword>
<dbReference type="AlphaFoldDB" id="A0A3B0WF51"/>
<protein>
    <submittedName>
        <fullName evidence="2">FIG001341: Probable Fe(2+)-trafficking protein YggX</fullName>
    </submittedName>
</protein>
<accession>A0A3B0WF51</accession>
<dbReference type="PANTHER" id="PTHR36965:SF1">
    <property type="entry name" value="FE(2+)-TRAFFICKING PROTEIN-RELATED"/>
    <property type="match status" value="1"/>
</dbReference>
<dbReference type="Gene3D" id="1.10.3880.10">
    <property type="entry name" value="Fe(II) trafficking protein YggX"/>
    <property type="match status" value="1"/>
</dbReference>
<evidence type="ECO:0000313" key="2">
    <source>
        <dbReference type="EMBL" id="VAW50973.1"/>
    </source>
</evidence>
<dbReference type="InterPro" id="IPR007457">
    <property type="entry name" value="Fe_traffick_prot_YggX"/>
</dbReference>
<organism evidence="2">
    <name type="scientific">hydrothermal vent metagenome</name>
    <dbReference type="NCBI Taxonomy" id="652676"/>
    <lineage>
        <taxon>unclassified sequences</taxon>
        <taxon>metagenomes</taxon>
        <taxon>ecological metagenomes</taxon>
    </lineage>
</organism>
<dbReference type="EMBL" id="UOFD01000022">
    <property type="protein sequence ID" value="VAW50973.1"/>
    <property type="molecule type" value="Genomic_DNA"/>
</dbReference>
<dbReference type="SUPFAM" id="SSF111148">
    <property type="entry name" value="YggX-like"/>
    <property type="match status" value="1"/>
</dbReference>
<dbReference type="GO" id="GO:0034599">
    <property type="term" value="P:cellular response to oxidative stress"/>
    <property type="evidence" value="ECO:0007669"/>
    <property type="project" value="TreeGrafter"/>
</dbReference>
<dbReference type="GO" id="GO:0005829">
    <property type="term" value="C:cytosol"/>
    <property type="evidence" value="ECO:0007669"/>
    <property type="project" value="TreeGrafter"/>
</dbReference>
<gene>
    <name evidence="2" type="ORF">MNBD_GAMMA06-976</name>
</gene>
<evidence type="ECO:0000256" key="1">
    <source>
        <dbReference type="ARBA" id="ARBA00023004"/>
    </source>
</evidence>
<sequence>MTNTVQCVVLKIEAEAMDSPPHPGDLGVRIFENVSKEGWKQWLERLTTIINENGLNTADTKNLELIEKHMLGFFFGEGDHGQVPAGFNAGGGGGKK</sequence>
<dbReference type="NCBIfam" id="NF003817">
    <property type="entry name" value="PRK05408.1"/>
    <property type="match status" value="1"/>
</dbReference>
<dbReference type="Pfam" id="PF04362">
    <property type="entry name" value="Iron_traffic"/>
    <property type="match status" value="1"/>
</dbReference>
<dbReference type="GO" id="GO:0005506">
    <property type="term" value="F:iron ion binding"/>
    <property type="evidence" value="ECO:0007669"/>
    <property type="project" value="InterPro"/>
</dbReference>